<dbReference type="EMBL" id="CAJPWZ010000006">
    <property type="protein sequence ID" value="CAG2184490.1"/>
    <property type="molecule type" value="Genomic_DNA"/>
</dbReference>
<evidence type="ECO:0000313" key="1">
    <source>
        <dbReference type="EMBL" id="CAG2184490.1"/>
    </source>
</evidence>
<gene>
    <name evidence="1" type="ORF">MEDL_145</name>
</gene>
<proteinExistence type="predicted"/>
<reference evidence="1" key="1">
    <citation type="submission" date="2021-03" db="EMBL/GenBank/DDBJ databases">
        <authorList>
            <person name="Bekaert M."/>
        </authorList>
    </citation>
    <scope>NUCLEOTIDE SEQUENCE</scope>
</reference>
<keyword evidence="2" id="KW-1185">Reference proteome</keyword>
<protein>
    <submittedName>
        <fullName evidence="1">HERC2</fullName>
        <ecNumber evidence="1">2.3.2.26</ecNumber>
    </submittedName>
</protein>
<sequence>MRNLSLLDRNVLAAEDSIERANERIFSSQLALINFEAEADKTKKDIVERVFVIVNALNEKKDAYLKSIDEHRFKESQKLKQEILDSETATENGQEALYKVKNSIAGENNVMLLESFSDITKTLRTVVCVSRMKTIPPRVQFHPVTKPEAEKLIGNLNLTKQNSIIEEVDPVNLIKSTTAIKEGDRVRVKPSIKNPKLGWGGVSHQSIGIVLSIQKCNITVNFSEISTWDGYLSEVELA</sequence>
<dbReference type="OrthoDB" id="6055909at2759"/>
<accession>A0A8S3PM79</accession>
<keyword evidence="1" id="KW-0808">Transferase</keyword>
<dbReference type="Proteomes" id="UP000683360">
    <property type="component" value="Unassembled WGS sequence"/>
</dbReference>
<keyword evidence="1" id="KW-0012">Acyltransferase</keyword>
<evidence type="ECO:0000313" key="2">
    <source>
        <dbReference type="Proteomes" id="UP000683360"/>
    </source>
</evidence>
<organism evidence="1 2">
    <name type="scientific">Mytilus edulis</name>
    <name type="common">Blue mussel</name>
    <dbReference type="NCBI Taxonomy" id="6550"/>
    <lineage>
        <taxon>Eukaryota</taxon>
        <taxon>Metazoa</taxon>
        <taxon>Spiralia</taxon>
        <taxon>Lophotrochozoa</taxon>
        <taxon>Mollusca</taxon>
        <taxon>Bivalvia</taxon>
        <taxon>Autobranchia</taxon>
        <taxon>Pteriomorphia</taxon>
        <taxon>Mytilida</taxon>
        <taxon>Mytiloidea</taxon>
        <taxon>Mytilidae</taxon>
        <taxon>Mytilinae</taxon>
        <taxon>Mytilus</taxon>
    </lineage>
</organism>
<dbReference type="EC" id="2.3.2.26" evidence="1"/>
<comment type="caution">
    <text evidence="1">The sequence shown here is derived from an EMBL/GenBank/DDBJ whole genome shotgun (WGS) entry which is preliminary data.</text>
</comment>
<dbReference type="GO" id="GO:0061630">
    <property type="term" value="F:ubiquitin protein ligase activity"/>
    <property type="evidence" value="ECO:0007669"/>
    <property type="project" value="UniProtKB-EC"/>
</dbReference>
<dbReference type="AlphaFoldDB" id="A0A8S3PM79"/>
<name>A0A8S3PM79_MYTED</name>